<comment type="caution">
    <text evidence="6">The sequence shown here is derived from an EMBL/GenBank/DDBJ whole genome shotgun (WGS) entry which is preliminary data.</text>
</comment>
<dbReference type="PANTHER" id="PTHR24220">
    <property type="entry name" value="IMPORT ATP-BINDING PROTEIN"/>
    <property type="match status" value="1"/>
</dbReference>
<dbReference type="InterPro" id="IPR027417">
    <property type="entry name" value="P-loop_NTPase"/>
</dbReference>
<evidence type="ECO:0000313" key="6">
    <source>
        <dbReference type="EMBL" id="MCO6051819.1"/>
    </source>
</evidence>
<gene>
    <name evidence="6" type="ORF">NGM99_18700</name>
</gene>
<organism evidence="6 7">
    <name type="scientific">Mesorhizobium liriopis</name>
    <dbReference type="NCBI Taxonomy" id="2953882"/>
    <lineage>
        <taxon>Bacteria</taxon>
        <taxon>Pseudomonadati</taxon>
        <taxon>Pseudomonadota</taxon>
        <taxon>Alphaproteobacteria</taxon>
        <taxon>Hyphomicrobiales</taxon>
        <taxon>Phyllobacteriaceae</taxon>
        <taxon>Mesorhizobium</taxon>
    </lineage>
</organism>
<proteinExistence type="inferred from homology"/>
<dbReference type="InterPro" id="IPR017911">
    <property type="entry name" value="MacB-like_ATP-bd"/>
</dbReference>
<evidence type="ECO:0000313" key="7">
    <source>
        <dbReference type="Proteomes" id="UP001205906"/>
    </source>
</evidence>
<dbReference type="PROSITE" id="PS00211">
    <property type="entry name" value="ABC_TRANSPORTER_1"/>
    <property type="match status" value="1"/>
</dbReference>
<accession>A0ABT1CAH4</accession>
<reference evidence="6 7" key="1">
    <citation type="submission" date="2022-06" db="EMBL/GenBank/DDBJ databases">
        <title>Mesorhizobium sp. strain RP14 Genome sequencing and assembly.</title>
        <authorList>
            <person name="Kim I."/>
        </authorList>
    </citation>
    <scope>NUCLEOTIDE SEQUENCE [LARGE SCALE GENOMIC DNA]</scope>
    <source>
        <strain evidence="7">RP14(2022)</strain>
    </source>
</reference>
<dbReference type="Gene3D" id="3.40.50.300">
    <property type="entry name" value="P-loop containing nucleotide triphosphate hydrolases"/>
    <property type="match status" value="1"/>
</dbReference>
<dbReference type="PROSITE" id="PS50893">
    <property type="entry name" value="ABC_TRANSPORTER_2"/>
    <property type="match status" value="1"/>
</dbReference>
<feature type="domain" description="ABC transporter" evidence="5">
    <location>
        <begin position="16"/>
        <end position="245"/>
    </location>
</feature>
<keyword evidence="7" id="KW-1185">Reference proteome</keyword>
<dbReference type="CDD" id="cd03255">
    <property type="entry name" value="ABC_MJ0796_LolCDE_FtsE"/>
    <property type="match status" value="1"/>
</dbReference>
<comment type="similarity">
    <text evidence="1">Belongs to the ABC transporter superfamily.</text>
</comment>
<dbReference type="InterPro" id="IPR015854">
    <property type="entry name" value="ABC_transpr_LolD-like"/>
</dbReference>
<dbReference type="GO" id="GO:0005524">
    <property type="term" value="F:ATP binding"/>
    <property type="evidence" value="ECO:0007669"/>
    <property type="project" value="UniProtKB-KW"/>
</dbReference>
<dbReference type="InterPro" id="IPR003439">
    <property type="entry name" value="ABC_transporter-like_ATP-bd"/>
</dbReference>
<dbReference type="RefSeq" id="WP_252822036.1">
    <property type="nucleotide sequence ID" value="NZ_JAMXQS010000009.1"/>
</dbReference>
<keyword evidence="4 6" id="KW-0067">ATP-binding</keyword>
<dbReference type="SMART" id="SM00382">
    <property type="entry name" value="AAA"/>
    <property type="match status" value="1"/>
</dbReference>
<evidence type="ECO:0000256" key="3">
    <source>
        <dbReference type="ARBA" id="ARBA00022741"/>
    </source>
</evidence>
<dbReference type="InterPro" id="IPR003593">
    <property type="entry name" value="AAA+_ATPase"/>
</dbReference>
<dbReference type="EMBL" id="JAMXQS010000009">
    <property type="protein sequence ID" value="MCO6051819.1"/>
    <property type="molecule type" value="Genomic_DNA"/>
</dbReference>
<evidence type="ECO:0000259" key="5">
    <source>
        <dbReference type="PROSITE" id="PS50893"/>
    </source>
</evidence>
<sequence length="245" mass="25538">MRAQNEREKAASPAILSVHGLRKAVPGGRQLFSGLDLSVGSGELVAILGESGVGKSTLLNILAGLDDADSGSVAIEGRELGTLDENSRTALRRERIGFVFQAFHILPYLTLAQNVALPLALVSVDGHRAESQARAMLAAVGLGDRDQSYARDLSGGELQRVAIARALVHDPALILADEPTGNLDPDTAARVLALFAEAVRLKGAAAVIVTHSRATAAVADRILTLSATGLHENDQAETLTTKASA</sequence>
<dbReference type="PANTHER" id="PTHR24220:SF685">
    <property type="entry name" value="ABC TRANSPORTER RELATED"/>
    <property type="match status" value="1"/>
</dbReference>
<keyword evidence="2" id="KW-0813">Transport</keyword>
<evidence type="ECO:0000256" key="2">
    <source>
        <dbReference type="ARBA" id="ARBA00022448"/>
    </source>
</evidence>
<keyword evidence="3" id="KW-0547">Nucleotide-binding</keyword>
<protein>
    <submittedName>
        <fullName evidence="6">ABC transporter ATP-binding protein</fullName>
    </submittedName>
</protein>
<dbReference type="Proteomes" id="UP001205906">
    <property type="component" value="Unassembled WGS sequence"/>
</dbReference>
<dbReference type="Pfam" id="PF00005">
    <property type="entry name" value="ABC_tran"/>
    <property type="match status" value="1"/>
</dbReference>
<dbReference type="SUPFAM" id="SSF52540">
    <property type="entry name" value="P-loop containing nucleoside triphosphate hydrolases"/>
    <property type="match status" value="1"/>
</dbReference>
<evidence type="ECO:0000256" key="4">
    <source>
        <dbReference type="ARBA" id="ARBA00022840"/>
    </source>
</evidence>
<dbReference type="InterPro" id="IPR017871">
    <property type="entry name" value="ABC_transporter-like_CS"/>
</dbReference>
<name>A0ABT1CAH4_9HYPH</name>
<evidence type="ECO:0000256" key="1">
    <source>
        <dbReference type="ARBA" id="ARBA00005417"/>
    </source>
</evidence>